<dbReference type="RefSeq" id="WP_268039023.1">
    <property type="nucleotide sequence ID" value="NZ_JAPQER010000001.1"/>
</dbReference>
<dbReference type="Pfam" id="PF22435">
    <property type="entry name" value="MRM3-like_sub_bind"/>
    <property type="match status" value="1"/>
</dbReference>
<keyword evidence="3" id="KW-0808">Transferase</keyword>
<dbReference type="InterPro" id="IPR051259">
    <property type="entry name" value="rRNA_Methyltransferase"/>
</dbReference>
<dbReference type="SUPFAM" id="SSF55315">
    <property type="entry name" value="L30e-like"/>
    <property type="match status" value="1"/>
</dbReference>
<dbReference type="EMBL" id="JAPQER010000001">
    <property type="protein sequence ID" value="MCY6482765.1"/>
    <property type="molecule type" value="Genomic_DNA"/>
</dbReference>
<dbReference type="CDD" id="cd18095">
    <property type="entry name" value="SpoU-like_rRNA-MTase"/>
    <property type="match status" value="1"/>
</dbReference>
<evidence type="ECO:0000259" key="4">
    <source>
        <dbReference type="SMART" id="SM00967"/>
    </source>
</evidence>
<reference evidence="5" key="1">
    <citation type="submission" date="2022-12" db="EMBL/GenBank/DDBJ databases">
        <authorList>
            <person name="Wang J."/>
        </authorList>
    </citation>
    <scope>NUCLEOTIDE SEQUENCE</scope>
    <source>
        <strain evidence="5">HY-45-18</strain>
    </source>
</reference>
<name>A0ABT4CXD9_9CLOT</name>
<dbReference type="InterPro" id="IPR029028">
    <property type="entry name" value="Alpha/beta_knot_MTases"/>
</dbReference>
<protein>
    <submittedName>
        <fullName evidence="5">RNA methyltransferase</fullName>
    </submittedName>
</protein>
<dbReference type="InterPro" id="IPR029026">
    <property type="entry name" value="tRNA_m1G_MTases_N"/>
</dbReference>
<comment type="caution">
    <text evidence="5">The sequence shown here is derived from an EMBL/GenBank/DDBJ whole genome shotgun (WGS) entry which is preliminary data.</text>
</comment>
<evidence type="ECO:0000256" key="3">
    <source>
        <dbReference type="ARBA" id="ARBA00022679"/>
    </source>
</evidence>
<dbReference type="InterPro" id="IPR053888">
    <property type="entry name" value="MRM3-like_sub_bind"/>
</dbReference>
<dbReference type="PANTHER" id="PTHR43191:SF2">
    <property type="entry name" value="RRNA METHYLTRANSFERASE 3, MITOCHONDRIAL"/>
    <property type="match status" value="1"/>
</dbReference>
<dbReference type="Gene3D" id="3.40.1280.10">
    <property type="match status" value="1"/>
</dbReference>
<dbReference type="Gene3D" id="3.30.1330.30">
    <property type="match status" value="1"/>
</dbReference>
<evidence type="ECO:0000313" key="6">
    <source>
        <dbReference type="Proteomes" id="UP001078443"/>
    </source>
</evidence>
<dbReference type="SMART" id="SM00967">
    <property type="entry name" value="SpoU_sub_bind"/>
    <property type="match status" value="1"/>
</dbReference>
<evidence type="ECO:0000256" key="1">
    <source>
        <dbReference type="ARBA" id="ARBA00007228"/>
    </source>
</evidence>
<organism evidence="5 6">
    <name type="scientific">Clostridium aestuarii</name>
    <dbReference type="NCBI Taxonomy" id="338193"/>
    <lineage>
        <taxon>Bacteria</taxon>
        <taxon>Bacillati</taxon>
        <taxon>Bacillota</taxon>
        <taxon>Clostridia</taxon>
        <taxon>Eubacteriales</taxon>
        <taxon>Clostridiaceae</taxon>
        <taxon>Clostridium</taxon>
    </lineage>
</organism>
<comment type="similarity">
    <text evidence="1">Belongs to the class IV-like SAM-binding methyltransferase superfamily. RNA methyltransferase TrmH family.</text>
</comment>
<feature type="domain" description="RNA 2-O ribose methyltransferase substrate binding" evidence="4">
    <location>
        <begin position="31"/>
        <end position="106"/>
    </location>
</feature>
<dbReference type="Pfam" id="PF00588">
    <property type="entry name" value="SpoU_methylase"/>
    <property type="match status" value="1"/>
</dbReference>
<evidence type="ECO:0000313" key="5">
    <source>
        <dbReference type="EMBL" id="MCY6482765.1"/>
    </source>
</evidence>
<dbReference type="InterPro" id="IPR001537">
    <property type="entry name" value="SpoU_MeTrfase"/>
</dbReference>
<dbReference type="PANTHER" id="PTHR43191">
    <property type="entry name" value="RRNA METHYLTRANSFERASE 3"/>
    <property type="match status" value="1"/>
</dbReference>
<keyword evidence="6" id="KW-1185">Reference proteome</keyword>
<proteinExistence type="inferred from homology"/>
<sequence>MNIIESRDNSLVKDIKKLHKKKYRNEKGEFIVEGFRFVTEALQSDFEVPYVFIGENQMDRYNNFKIQDFLQENTKVYCIPESILKELCDTNNPQGILAVVNNKIIKTEDRDGFYVLVDKIQDPGNMGTIIRTAHASGAIGVVITKGTVDIYNNKTLRSTMGSVFKIPIIQDENLNVITDLKKKGFKLIVSSLEAENNFYDVDLTKKVIISVGNEGNGISKEVDDFADMKVKIPMPGGAESLNAAVSASVMMYEALRQRTFGLK</sequence>
<dbReference type="GO" id="GO:0032259">
    <property type="term" value="P:methylation"/>
    <property type="evidence" value="ECO:0007669"/>
    <property type="project" value="UniProtKB-KW"/>
</dbReference>
<dbReference type="InterPro" id="IPR029064">
    <property type="entry name" value="Ribosomal_eL30-like_sf"/>
</dbReference>
<accession>A0ABT4CXD9</accession>
<dbReference type="Proteomes" id="UP001078443">
    <property type="component" value="Unassembled WGS sequence"/>
</dbReference>
<dbReference type="SUPFAM" id="SSF75217">
    <property type="entry name" value="alpha/beta knot"/>
    <property type="match status" value="1"/>
</dbReference>
<dbReference type="InterPro" id="IPR013123">
    <property type="entry name" value="SpoU_subst-bd"/>
</dbReference>
<gene>
    <name evidence="5" type="ORF">OW763_00135</name>
</gene>
<keyword evidence="2 5" id="KW-0489">Methyltransferase</keyword>
<evidence type="ECO:0000256" key="2">
    <source>
        <dbReference type="ARBA" id="ARBA00022603"/>
    </source>
</evidence>
<dbReference type="GO" id="GO:0008168">
    <property type="term" value="F:methyltransferase activity"/>
    <property type="evidence" value="ECO:0007669"/>
    <property type="project" value="UniProtKB-KW"/>
</dbReference>